<dbReference type="Proteomes" id="UP000013520">
    <property type="component" value="Chromosome"/>
</dbReference>
<evidence type="ECO:0000313" key="9">
    <source>
        <dbReference type="EMBL" id="AGL02714.1"/>
    </source>
</evidence>
<keyword evidence="5 8" id="KW-0812">Transmembrane</keyword>
<evidence type="ECO:0000256" key="3">
    <source>
        <dbReference type="ARBA" id="ARBA00022448"/>
    </source>
</evidence>
<evidence type="ECO:0000256" key="1">
    <source>
        <dbReference type="ARBA" id="ARBA00004141"/>
    </source>
</evidence>
<evidence type="ECO:0000256" key="4">
    <source>
        <dbReference type="ARBA" id="ARBA00022544"/>
    </source>
</evidence>
<evidence type="ECO:0000256" key="6">
    <source>
        <dbReference type="ARBA" id="ARBA00022989"/>
    </source>
</evidence>
<protein>
    <submittedName>
        <fullName evidence="9">Spore germination protein</fullName>
    </submittedName>
</protein>
<dbReference type="KEGG" id="dgi:Desgi_3370"/>
<reference evidence="9 10" key="1">
    <citation type="submission" date="2012-01" db="EMBL/GenBank/DDBJ databases">
        <title>Complete sequence of Desulfotomaculum gibsoniae DSM 7213.</title>
        <authorList>
            <consortium name="US DOE Joint Genome Institute"/>
            <person name="Lucas S."/>
            <person name="Han J."/>
            <person name="Lapidus A."/>
            <person name="Cheng J.-F."/>
            <person name="Goodwin L."/>
            <person name="Pitluck S."/>
            <person name="Peters L."/>
            <person name="Ovchinnikova G."/>
            <person name="Teshima H."/>
            <person name="Detter J.C."/>
            <person name="Han C."/>
            <person name="Tapia R."/>
            <person name="Land M."/>
            <person name="Hauser L."/>
            <person name="Kyrpides N."/>
            <person name="Ivanova N."/>
            <person name="Pagani I."/>
            <person name="Parshina S."/>
            <person name="Plugge C."/>
            <person name="Muyzer G."/>
            <person name="Kuever J."/>
            <person name="Ivanova A."/>
            <person name="Nazina T."/>
            <person name="Klenk H.-P."/>
            <person name="Brambilla E."/>
            <person name="Spring S."/>
            <person name="Stams A.F."/>
            <person name="Woyke T."/>
        </authorList>
    </citation>
    <scope>NUCLEOTIDE SEQUENCE [LARGE SCALE GENOMIC DNA]</scope>
    <source>
        <strain evidence="9 10">DSM 7213</strain>
    </source>
</reference>
<keyword evidence="6 8" id="KW-1133">Transmembrane helix</keyword>
<sequence length="365" mass="39975">MSQHKPAVGVSEAVTLLFITLSAQIFLTQSVFIYHAGMNAAWIIALVLTFIGLSGVLLLVFLLNRFPGRDLVQVGEELAGPYINIFFALFYLAMFVVSAGFILRGIGERMVAGFLIDTPISLITLTFIVGTVVVSYLGLEAVARTAKFLAGILVVTGLTLVALTIPLWSFSTLYPLWGSGLLQLLRGALENSGNYVQILLLGIIYPFLPGDKGKKVGVWGVGIAGFTMFLYVLTPILVFTYPTVTELTLPSFELARIINIGRFGQRMEVVFLPLWVFGNMIYLSASLYAGAVVLARLCRLDDYRPFVLSMAVFVTVTAFIPQNAPQAAYWFYEYISRYSFGMLIGIMLLLLLIAALKSRGGDRGA</sequence>
<dbReference type="Pfam" id="PF03845">
    <property type="entry name" value="Spore_permease"/>
    <property type="match status" value="1"/>
</dbReference>
<keyword evidence="4" id="KW-0309">Germination</keyword>
<feature type="transmembrane region" description="Helical" evidence="8">
    <location>
        <begin position="220"/>
        <end position="241"/>
    </location>
</feature>
<feature type="transmembrane region" description="Helical" evidence="8">
    <location>
        <begin position="118"/>
        <end position="139"/>
    </location>
</feature>
<dbReference type="OrthoDB" id="1675410at2"/>
<feature type="transmembrane region" description="Helical" evidence="8">
    <location>
        <begin position="148"/>
        <end position="171"/>
    </location>
</feature>
<evidence type="ECO:0000256" key="8">
    <source>
        <dbReference type="SAM" id="Phobius"/>
    </source>
</evidence>
<feature type="transmembrane region" description="Helical" evidence="8">
    <location>
        <begin position="83"/>
        <end position="106"/>
    </location>
</feature>
<feature type="transmembrane region" description="Helical" evidence="8">
    <location>
        <begin position="338"/>
        <end position="356"/>
    </location>
</feature>
<organism evidence="9 10">
    <name type="scientific">Desulfoscipio gibsoniae DSM 7213</name>
    <dbReference type="NCBI Taxonomy" id="767817"/>
    <lineage>
        <taxon>Bacteria</taxon>
        <taxon>Bacillati</taxon>
        <taxon>Bacillota</taxon>
        <taxon>Clostridia</taxon>
        <taxon>Eubacteriales</taxon>
        <taxon>Desulfallaceae</taxon>
        <taxon>Desulfoscipio</taxon>
    </lineage>
</organism>
<feature type="transmembrane region" description="Helical" evidence="8">
    <location>
        <begin position="40"/>
        <end position="63"/>
    </location>
</feature>
<keyword evidence="7 8" id="KW-0472">Membrane</keyword>
<feature type="transmembrane region" description="Helical" evidence="8">
    <location>
        <begin position="191"/>
        <end position="208"/>
    </location>
</feature>
<dbReference type="GO" id="GO:0016020">
    <property type="term" value="C:membrane"/>
    <property type="evidence" value="ECO:0007669"/>
    <property type="project" value="UniProtKB-SubCell"/>
</dbReference>
<dbReference type="GO" id="GO:0009847">
    <property type="term" value="P:spore germination"/>
    <property type="evidence" value="ECO:0007669"/>
    <property type="project" value="InterPro"/>
</dbReference>
<feature type="transmembrane region" description="Helical" evidence="8">
    <location>
        <begin position="306"/>
        <end position="332"/>
    </location>
</feature>
<dbReference type="AlphaFoldDB" id="R4KJB6"/>
<evidence type="ECO:0000256" key="5">
    <source>
        <dbReference type="ARBA" id="ARBA00022692"/>
    </source>
</evidence>
<keyword evidence="3" id="KW-0813">Transport</keyword>
<evidence type="ECO:0000256" key="7">
    <source>
        <dbReference type="ARBA" id="ARBA00023136"/>
    </source>
</evidence>
<dbReference type="PANTHER" id="PTHR34975:SF2">
    <property type="entry name" value="SPORE GERMINATION PROTEIN A2"/>
    <property type="match status" value="1"/>
</dbReference>
<dbReference type="InterPro" id="IPR004761">
    <property type="entry name" value="Spore_GerAB"/>
</dbReference>
<name>R4KJB6_9FIRM</name>
<dbReference type="PANTHER" id="PTHR34975">
    <property type="entry name" value="SPORE GERMINATION PROTEIN A2"/>
    <property type="match status" value="1"/>
</dbReference>
<dbReference type="HOGENOM" id="CLU_047547_1_0_9"/>
<gene>
    <name evidence="9" type="ORF">Desgi_3370</name>
</gene>
<dbReference type="RefSeq" id="WP_006523375.1">
    <property type="nucleotide sequence ID" value="NC_021184.1"/>
</dbReference>
<evidence type="ECO:0000313" key="10">
    <source>
        <dbReference type="Proteomes" id="UP000013520"/>
    </source>
</evidence>
<dbReference type="eggNOG" id="COG0531">
    <property type="taxonomic scope" value="Bacteria"/>
</dbReference>
<proteinExistence type="inferred from homology"/>
<dbReference type="STRING" id="767817.Desgi_3370"/>
<feature type="transmembrane region" description="Helical" evidence="8">
    <location>
        <begin position="272"/>
        <end position="294"/>
    </location>
</feature>
<evidence type="ECO:0000256" key="2">
    <source>
        <dbReference type="ARBA" id="ARBA00007998"/>
    </source>
</evidence>
<feature type="transmembrane region" description="Helical" evidence="8">
    <location>
        <begin position="12"/>
        <end position="34"/>
    </location>
</feature>
<comment type="similarity">
    <text evidence="2">Belongs to the amino acid-polyamine-organocation (APC) superfamily. Spore germination protein (SGP) (TC 2.A.3.9) family.</text>
</comment>
<comment type="subcellular location">
    <subcellularLocation>
        <location evidence="1">Membrane</location>
        <topology evidence="1">Multi-pass membrane protein</topology>
    </subcellularLocation>
</comment>
<keyword evidence="10" id="KW-1185">Reference proteome</keyword>
<accession>R4KJB6</accession>
<dbReference type="EMBL" id="CP003273">
    <property type="protein sequence ID" value="AGL02714.1"/>
    <property type="molecule type" value="Genomic_DNA"/>
</dbReference>